<evidence type="ECO:0000313" key="4">
    <source>
        <dbReference type="Proteomes" id="UP001262410"/>
    </source>
</evidence>
<accession>A0ABU1JY21</accession>
<dbReference type="PANTHER" id="PTHR13847">
    <property type="entry name" value="SARCOSINE DEHYDROGENASE-RELATED"/>
    <property type="match status" value="1"/>
</dbReference>
<organism evidence="3 4">
    <name type="scientific">Inquilinus ginsengisoli</name>
    <dbReference type="NCBI Taxonomy" id="363840"/>
    <lineage>
        <taxon>Bacteria</taxon>
        <taxon>Pseudomonadati</taxon>
        <taxon>Pseudomonadota</taxon>
        <taxon>Alphaproteobacteria</taxon>
        <taxon>Rhodospirillales</taxon>
        <taxon>Rhodospirillaceae</taxon>
        <taxon>Inquilinus</taxon>
    </lineage>
</organism>
<evidence type="ECO:0000313" key="3">
    <source>
        <dbReference type="EMBL" id="MDR6292889.1"/>
    </source>
</evidence>
<comment type="caution">
    <text evidence="3">The sequence shown here is derived from an EMBL/GenBank/DDBJ whole genome shotgun (WGS) entry which is preliminary data.</text>
</comment>
<dbReference type="EMBL" id="JAVDPW010000010">
    <property type="protein sequence ID" value="MDR6292889.1"/>
    <property type="molecule type" value="Genomic_DNA"/>
</dbReference>
<dbReference type="Gene3D" id="3.30.9.10">
    <property type="entry name" value="D-Amino Acid Oxidase, subunit A, domain 2"/>
    <property type="match status" value="1"/>
</dbReference>
<protein>
    <submittedName>
        <fullName evidence="3">Glycine/D-amino acid oxidase-like deaminating enzyme</fullName>
    </submittedName>
</protein>
<dbReference type="Pfam" id="PF01266">
    <property type="entry name" value="DAO"/>
    <property type="match status" value="1"/>
</dbReference>
<dbReference type="InterPro" id="IPR006076">
    <property type="entry name" value="FAD-dep_OxRdtase"/>
</dbReference>
<evidence type="ECO:0000256" key="1">
    <source>
        <dbReference type="ARBA" id="ARBA00023002"/>
    </source>
</evidence>
<proteinExistence type="predicted"/>
<dbReference type="InterPro" id="IPR036188">
    <property type="entry name" value="FAD/NAD-bd_sf"/>
</dbReference>
<name>A0ABU1JY21_9PROT</name>
<keyword evidence="1" id="KW-0560">Oxidoreductase</keyword>
<gene>
    <name evidence="3" type="ORF">E9232_005434</name>
</gene>
<keyword evidence="4" id="KW-1185">Reference proteome</keyword>
<dbReference type="Gene3D" id="3.50.50.60">
    <property type="entry name" value="FAD/NAD(P)-binding domain"/>
    <property type="match status" value="1"/>
</dbReference>
<reference evidence="3 4" key="1">
    <citation type="submission" date="2023-07" db="EMBL/GenBank/DDBJ databases">
        <title>Sorghum-associated microbial communities from plants grown in Nebraska, USA.</title>
        <authorList>
            <person name="Schachtman D."/>
        </authorList>
    </citation>
    <scope>NUCLEOTIDE SEQUENCE [LARGE SCALE GENOMIC DNA]</scope>
    <source>
        <strain evidence="3 4">584</strain>
    </source>
</reference>
<dbReference type="PANTHER" id="PTHR13847:SF201">
    <property type="entry name" value="PUTATIBE OXIDOREDUCTASE"/>
    <property type="match status" value="1"/>
</dbReference>
<sequence length="402" mass="42843">MPERLDLRSGQPVWSAHGMPGIPAAALDGDHEADVAIVGGGVSGALVADAILQAGLSVIAIDRRDFGRGSSAASTALLATEIDRPLIQLTDEIGEARAARAYWRSAAAVDHLRTRIRDLGLRPKFRDRLSVYLPGTTLGLKDLRRECEARLRIGLRSRFVDSVALHDLTSIDAAGAIVSAGNAEADPLRLVGGLWRSAGRRGAALHAPVEATEVQETRSGIVIATAGGPEIRARFAVFATGYELMPFIPPAAHDINSTWAIATAPQPDRLWRSRALVWDASDPYFYARTTADGRVVAGGKDEPFADEDKRDALIGSKSAAIARRVAALWPAIDPTPDYRWTGSFGESRSGLPTIGRIPGMRRGFAILGFGGNGFTFSAMAAQLIPRAILGIPDPDEAIFAFP</sequence>
<evidence type="ECO:0000259" key="2">
    <source>
        <dbReference type="Pfam" id="PF01266"/>
    </source>
</evidence>
<dbReference type="Proteomes" id="UP001262410">
    <property type="component" value="Unassembled WGS sequence"/>
</dbReference>
<dbReference type="RefSeq" id="WP_309799386.1">
    <property type="nucleotide sequence ID" value="NZ_JAVDPW010000010.1"/>
</dbReference>
<dbReference type="SUPFAM" id="SSF51905">
    <property type="entry name" value="FAD/NAD(P)-binding domain"/>
    <property type="match status" value="1"/>
</dbReference>
<feature type="domain" description="FAD dependent oxidoreductase" evidence="2">
    <location>
        <begin position="34"/>
        <end position="384"/>
    </location>
</feature>